<reference evidence="2 3" key="1">
    <citation type="submission" date="2021-01" db="EMBL/GenBank/DDBJ databases">
        <title>FDA dAtabase for Regulatory Grade micrObial Sequences (FDA-ARGOS): Supporting development and validation of Infectious Disease Dx tests.</title>
        <authorList>
            <person name="Sproer C."/>
            <person name="Gronow S."/>
            <person name="Severitt S."/>
            <person name="Schroder I."/>
            <person name="Tallon L."/>
            <person name="Sadzewicz L."/>
            <person name="Zhao X."/>
            <person name="Boylan J."/>
            <person name="Ott S."/>
            <person name="Bowen H."/>
            <person name="Vavikolanu K."/>
            <person name="Mehta A."/>
            <person name="Aluvathingal J."/>
            <person name="Nadendla S."/>
            <person name="Lowell S."/>
            <person name="Myers T."/>
            <person name="Yan Y."/>
            <person name="Sichtig H."/>
        </authorList>
    </citation>
    <scope>NUCLEOTIDE SEQUENCE [LARGE SCALE GENOMIC DNA]</scope>
    <source>
        <strain evidence="2 3">FDAARGOS_1131</strain>
    </source>
</reference>
<evidence type="ECO:0000256" key="1">
    <source>
        <dbReference type="SAM" id="Coils"/>
    </source>
</evidence>
<evidence type="ECO:0000313" key="3">
    <source>
        <dbReference type="Proteomes" id="UP000596202"/>
    </source>
</evidence>
<accession>A0A9Q7EC54</accession>
<dbReference type="RefSeq" id="WP_036463292.1">
    <property type="nucleotide sequence ID" value="NZ_CP068108.1"/>
</dbReference>
<protein>
    <submittedName>
        <fullName evidence="2">Uncharacterized protein</fullName>
    </submittedName>
</protein>
<dbReference type="Proteomes" id="UP000596202">
    <property type="component" value="Chromosome"/>
</dbReference>
<dbReference type="SUPFAM" id="SSF161256">
    <property type="entry name" value="RILP dimerisation region"/>
    <property type="match status" value="1"/>
</dbReference>
<gene>
    <name evidence="2" type="ORF">I6I88_11965</name>
</gene>
<proteinExistence type="predicted"/>
<feature type="coiled-coil region" evidence="1">
    <location>
        <begin position="60"/>
        <end position="94"/>
    </location>
</feature>
<organism evidence="2 3">
    <name type="scientific">Myroides odoratus</name>
    <name type="common">Flavobacterium odoratum</name>
    <dbReference type="NCBI Taxonomy" id="256"/>
    <lineage>
        <taxon>Bacteria</taxon>
        <taxon>Pseudomonadati</taxon>
        <taxon>Bacteroidota</taxon>
        <taxon>Flavobacteriia</taxon>
        <taxon>Flavobacteriales</taxon>
        <taxon>Flavobacteriaceae</taxon>
        <taxon>Myroides</taxon>
    </lineage>
</organism>
<sequence length="94" mass="11096">MPNNSDYNPNDWISPKIPRACYYATHKISNQKVLIPMCWGTVHSNDIEDCCCDLKKEPTIRDLKQENQTLKDRVNELEEELTYYQNNYGNIQEL</sequence>
<keyword evidence="1" id="KW-0175">Coiled coil</keyword>
<dbReference type="AlphaFoldDB" id="A0A9Q7EC54"/>
<evidence type="ECO:0000313" key="2">
    <source>
        <dbReference type="EMBL" id="QQU02074.1"/>
    </source>
</evidence>
<dbReference type="EMBL" id="CP068108">
    <property type="protein sequence ID" value="QQU02074.1"/>
    <property type="molecule type" value="Genomic_DNA"/>
</dbReference>
<dbReference type="GeneID" id="93528379"/>
<name>A0A9Q7EC54_MYROD</name>